<dbReference type="InterPro" id="IPR016534">
    <property type="entry name" value="VPS16"/>
</dbReference>
<dbReference type="GO" id="GO:0003779">
    <property type="term" value="F:actin binding"/>
    <property type="evidence" value="ECO:0007669"/>
    <property type="project" value="TreeGrafter"/>
</dbReference>
<reference evidence="2" key="2">
    <citation type="submission" date="2015-06" db="UniProtKB">
        <authorList>
            <consortium name="EnsemblMetazoa"/>
        </authorList>
    </citation>
    <scope>IDENTIFICATION</scope>
</reference>
<dbReference type="AlphaFoldDB" id="T1K1G4"/>
<reference evidence="3" key="1">
    <citation type="submission" date="2011-08" db="EMBL/GenBank/DDBJ databases">
        <authorList>
            <person name="Rombauts S."/>
        </authorList>
    </citation>
    <scope>NUCLEOTIDE SEQUENCE</scope>
    <source>
        <strain evidence="3">London</strain>
    </source>
</reference>
<evidence type="ECO:0000313" key="3">
    <source>
        <dbReference type="Proteomes" id="UP000015104"/>
    </source>
</evidence>
<dbReference type="Gene3D" id="1.10.150.780">
    <property type="entry name" value="Vps16, C-terminal region"/>
    <property type="match status" value="1"/>
</dbReference>
<dbReference type="GO" id="GO:0005768">
    <property type="term" value="C:endosome"/>
    <property type="evidence" value="ECO:0007669"/>
    <property type="project" value="TreeGrafter"/>
</dbReference>
<keyword evidence="3" id="KW-1185">Reference proteome</keyword>
<sequence>MHLLFSNQIKLKEKFKHPFVGLSLQETMAKLLYDKEHKLAEGLKKDFKVPERRFWLLKINILAMQRDWNELEKLGKN</sequence>
<dbReference type="EnsemblMetazoa" id="tetur04g01300.1">
    <property type="protein sequence ID" value="tetur04g01300.1"/>
    <property type="gene ID" value="tetur04g01300"/>
</dbReference>
<evidence type="ECO:0000313" key="2">
    <source>
        <dbReference type="EnsemblMetazoa" id="tetur04g01300.1"/>
    </source>
</evidence>
<dbReference type="PANTHER" id="PTHR12811">
    <property type="entry name" value="VACUOLAR PROTEIN SORTING VPS16"/>
    <property type="match status" value="1"/>
</dbReference>
<name>T1K1G4_TETUR</name>
<accession>T1K1G4</accession>
<dbReference type="GO" id="GO:0006886">
    <property type="term" value="P:intracellular protein transport"/>
    <property type="evidence" value="ECO:0007669"/>
    <property type="project" value="InterPro"/>
</dbReference>
<dbReference type="InterPro" id="IPR006925">
    <property type="entry name" value="Vps16_C"/>
</dbReference>
<dbReference type="HOGENOM" id="CLU_2641310_0_0_1"/>
<dbReference type="InterPro" id="IPR038132">
    <property type="entry name" value="Vps16_C_sf"/>
</dbReference>
<dbReference type="Pfam" id="PF04840">
    <property type="entry name" value="Vps16_C"/>
    <property type="match status" value="1"/>
</dbReference>
<feature type="domain" description="Vps16 C-terminal" evidence="1">
    <location>
        <begin position="4"/>
        <end position="76"/>
    </location>
</feature>
<dbReference type="EMBL" id="CAEY01001352">
    <property type="status" value="NOT_ANNOTATED_CDS"/>
    <property type="molecule type" value="Genomic_DNA"/>
</dbReference>
<dbReference type="GO" id="GO:0005765">
    <property type="term" value="C:lysosomal membrane"/>
    <property type="evidence" value="ECO:0007669"/>
    <property type="project" value="TreeGrafter"/>
</dbReference>
<dbReference type="Proteomes" id="UP000015104">
    <property type="component" value="Unassembled WGS sequence"/>
</dbReference>
<dbReference type="GO" id="GO:0042144">
    <property type="term" value="P:vacuole fusion, non-autophagic"/>
    <property type="evidence" value="ECO:0007669"/>
    <property type="project" value="TreeGrafter"/>
</dbReference>
<dbReference type="PANTHER" id="PTHR12811:SF0">
    <property type="entry name" value="VACUOLAR PROTEIN SORTING-ASSOCIATED PROTEIN 16 HOMOLOG"/>
    <property type="match status" value="1"/>
</dbReference>
<dbReference type="GO" id="GO:0030897">
    <property type="term" value="C:HOPS complex"/>
    <property type="evidence" value="ECO:0007669"/>
    <property type="project" value="TreeGrafter"/>
</dbReference>
<proteinExistence type="predicted"/>
<evidence type="ECO:0000259" key="1">
    <source>
        <dbReference type="Pfam" id="PF04840"/>
    </source>
</evidence>
<dbReference type="GO" id="GO:0016197">
    <property type="term" value="P:endosomal transport"/>
    <property type="evidence" value="ECO:0007669"/>
    <property type="project" value="TreeGrafter"/>
</dbReference>
<dbReference type="STRING" id="32264.T1K1G4"/>
<protein>
    <recommendedName>
        <fullName evidence="1">Vps16 C-terminal domain-containing protein</fullName>
    </recommendedName>
</protein>
<dbReference type="eggNOG" id="KOG2280">
    <property type="taxonomic scope" value="Eukaryota"/>
</dbReference>
<organism evidence="2 3">
    <name type="scientific">Tetranychus urticae</name>
    <name type="common">Two-spotted spider mite</name>
    <dbReference type="NCBI Taxonomy" id="32264"/>
    <lineage>
        <taxon>Eukaryota</taxon>
        <taxon>Metazoa</taxon>
        <taxon>Ecdysozoa</taxon>
        <taxon>Arthropoda</taxon>
        <taxon>Chelicerata</taxon>
        <taxon>Arachnida</taxon>
        <taxon>Acari</taxon>
        <taxon>Acariformes</taxon>
        <taxon>Trombidiformes</taxon>
        <taxon>Prostigmata</taxon>
        <taxon>Eleutherengona</taxon>
        <taxon>Raphignathae</taxon>
        <taxon>Tetranychoidea</taxon>
        <taxon>Tetranychidae</taxon>
        <taxon>Tetranychus</taxon>
    </lineage>
</organism>